<keyword evidence="5" id="KW-1185">Reference proteome</keyword>
<protein>
    <recommendedName>
        <fullName evidence="2">arylamine N-acetyltransferase</fullName>
        <ecNumber evidence="2">2.3.1.5</ecNumber>
    </recommendedName>
</protein>
<dbReference type="PRINTS" id="PR01543">
    <property type="entry name" value="ANATRNSFRASE"/>
</dbReference>
<dbReference type="GO" id="GO:0004060">
    <property type="term" value="F:arylamine N-acetyltransferase activity"/>
    <property type="evidence" value="ECO:0007669"/>
    <property type="project" value="UniProtKB-EC"/>
</dbReference>
<accession>A0AAQ4ENM0</accession>
<dbReference type="InterPro" id="IPR038765">
    <property type="entry name" value="Papain-like_cys_pep_sf"/>
</dbReference>
<evidence type="ECO:0000256" key="1">
    <source>
        <dbReference type="ARBA" id="ARBA00006547"/>
    </source>
</evidence>
<dbReference type="Gene3D" id="3.30.2140.10">
    <property type="entry name" value="Arylamine N-acetyltransferase"/>
    <property type="match status" value="2"/>
</dbReference>
<keyword evidence="3" id="KW-0808">Transferase</keyword>
<keyword evidence="3" id="KW-0012">Acyltransferase</keyword>
<dbReference type="Pfam" id="PF00797">
    <property type="entry name" value="Acetyltransf_2"/>
    <property type="match status" value="2"/>
</dbReference>
<dbReference type="AlphaFoldDB" id="A0AAQ4ENM0"/>
<reference evidence="4 5" key="1">
    <citation type="journal article" date="2023" name="Arcadia Sci">
        <title>De novo assembly of a long-read Amblyomma americanum tick genome.</title>
        <authorList>
            <person name="Chou S."/>
            <person name="Poskanzer K.E."/>
            <person name="Rollins M."/>
            <person name="Thuy-Boun P.S."/>
        </authorList>
    </citation>
    <scope>NUCLEOTIDE SEQUENCE [LARGE SCALE GENOMIC DNA]</scope>
    <source>
        <strain evidence="4">F_SG_1</strain>
        <tissue evidence="4">Salivary glands</tissue>
    </source>
</reference>
<name>A0AAQ4ENM0_AMBAM</name>
<dbReference type="Gene3D" id="2.40.128.150">
    <property type="entry name" value="Cysteine proteinases"/>
    <property type="match status" value="2"/>
</dbReference>
<dbReference type="InterPro" id="IPR036514">
    <property type="entry name" value="SGNH_hydro_sf"/>
</dbReference>
<dbReference type="PANTHER" id="PTHR11786">
    <property type="entry name" value="N-HYDROXYARYLAMINE O-ACETYLTRANSFERASE"/>
    <property type="match status" value="1"/>
</dbReference>
<dbReference type="InterPro" id="IPR001447">
    <property type="entry name" value="Arylamine_N-AcTrfase"/>
</dbReference>
<dbReference type="PANTHER" id="PTHR11786:SF0">
    <property type="entry name" value="ARYLAMINE N-ACETYLTRANSFERASE 4-RELATED"/>
    <property type="match status" value="1"/>
</dbReference>
<evidence type="ECO:0000313" key="4">
    <source>
        <dbReference type="EMBL" id="KAK8776317.1"/>
    </source>
</evidence>
<dbReference type="SUPFAM" id="SSF54001">
    <property type="entry name" value="Cysteine proteinases"/>
    <property type="match status" value="2"/>
</dbReference>
<dbReference type="Gene3D" id="3.40.50.1110">
    <property type="entry name" value="SGNH hydrolase"/>
    <property type="match status" value="1"/>
</dbReference>
<organism evidence="4 5">
    <name type="scientific">Amblyomma americanum</name>
    <name type="common">Lone star tick</name>
    <dbReference type="NCBI Taxonomy" id="6943"/>
    <lineage>
        <taxon>Eukaryota</taxon>
        <taxon>Metazoa</taxon>
        <taxon>Ecdysozoa</taxon>
        <taxon>Arthropoda</taxon>
        <taxon>Chelicerata</taxon>
        <taxon>Arachnida</taxon>
        <taxon>Acari</taxon>
        <taxon>Parasitiformes</taxon>
        <taxon>Ixodida</taxon>
        <taxon>Ixodoidea</taxon>
        <taxon>Ixodidae</taxon>
        <taxon>Amblyomminae</taxon>
        <taxon>Amblyomma</taxon>
    </lineage>
</organism>
<dbReference type="EC" id="2.3.1.5" evidence="2"/>
<evidence type="ECO:0000256" key="3">
    <source>
        <dbReference type="RuleBase" id="RU003452"/>
    </source>
</evidence>
<comment type="caution">
    <text evidence="4">The sequence shown here is derived from an EMBL/GenBank/DDBJ whole genome shotgun (WGS) entry which is preliminary data.</text>
</comment>
<feature type="non-terminal residue" evidence="4">
    <location>
        <position position="614"/>
    </location>
</feature>
<dbReference type="SUPFAM" id="SSF52266">
    <property type="entry name" value="SGNH hydrolase"/>
    <property type="match status" value="1"/>
</dbReference>
<comment type="similarity">
    <text evidence="1 3">Belongs to the arylamine N-acetyltransferase family.</text>
</comment>
<dbReference type="EMBL" id="JARKHS020013094">
    <property type="protein sequence ID" value="KAK8776317.1"/>
    <property type="molecule type" value="Genomic_DNA"/>
</dbReference>
<dbReference type="Proteomes" id="UP001321473">
    <property type="component" value="Unassembled WGS sequence"/>
</dbReference>
<sequence>MDPLSSEQTAAYLAYIGVARPRAADLASLQLLIEAHIERITFENVDVLLDRPIELDADSLFSKMIERGRGGYCFELNSLFARLLEALGYRLRLRMARVRRGVAPDTPLTVKQHLVLIVELPEGEYLVDVGFGLANPYLPLRMDQSAASADNPYVLRPLEGSHYWRPGTLELCVRGRENWVPLYRLEVEDHYWFDTKVFNWYMSTHRDSVMQRLLMVGRSDAHIERITFENVDVLLDRPIELDADSLFSKMIERGRGGYCFELNSLFARLLEALGYRLRLRMARVRRGVAPDTPLTVKQHLVLIVELPEGEYLVDVGFGLANPYLPLRMDQSAASADNPYVLRPLEGSHYWRPGTLELCVRGRENWVPLYRLEVEDHYWFDTKVFNWYMSTHRDSVMQRLLMVGRSDGDTRLTLFNGSFRRRPRHAGYDAVEKREITDVDELLSVLQNEFRLLLCPEKDVQPLRARLGSLLQGSCSNLRRPRSGKYTCSVRGVAVGDSQVKFLERMRIPLQSTINVVTFSFGGAKTETLPGFLRGLRLGHQDFIAVCVGGNDLFVRNSDTVSRIAARLEELVAELYAAHIFVLKIVPRGDEIGLVKDADRLHLNRLLVRRLTLVR</sequence>
<evidence type="ECO:0000313" key="5">
    <source>
        <dbReference type="Proteomes" id="UP001321473"/>
    </source>
</evidence>
<evidence type="ECO:0000256" key="2">
    <source>
        <dbReference type="ARBA" id="ARBA00012701"/>
    </source>
</evidence>
<proteinExistence type="inferred from homology"/>
<gene>
    <name evidence="4" type="ORF">V5799_030335</name>
</gene>